<keyword evidence="2" id="KW-1185">Reference proteome</keyword>
<organism evidence="1 2">
    <name type="scientific">Pseudonocardia charpentierae</name>
    <dbReference type="NCBI Taxonomy" id="3075545"/>
    <lineage>
        <taxon>Bacteria</taxon>
        <taxon>Bacillati</taxon>
        <taxon>Actinomycetota</taxon>
        <taxon>Actinomycetes</taxon>
        <taxon>Pseudonocardiales</taxon>
        <taxon>Pseudonocardiaceae</taxon>
        <taxon>Pseudonocardia</taxon>
    </lineage>
</organism>
<dbReference type="RefSeq" id="WP_311556471.1">
    <property type="nucleotide sequence ID" value="NZ_JAVREJ010000007.1"/>
</dbReference>
<dbReference type="EMBL" id="JAVREJ010000007">
    <property type="protein sequence ID" value="MDT0350437.1"/>
    <property type="molecule type" value="Genomic_DNA"/>
</dbReference>
<evidence type="ECO:0000313" key="2">
    <source>
        <dbReference type="Proteomes" id="UP001183202"/>
    </source>
</evidence>
<protein>
    <submittedName>
        <fullName evidence="1">Uncharacterized protein</fullName>
    </submittedName>
</protein>
<accession>A0ABU2N920</accession>
<gene>
    <name evidence="1" type="ORF">RM445_12965</name>
</gene>
<evidence type="ECO:0000313" key="1">
    <source>
        <dbReference type="EMBL" id="MDT0350437.1"/>
    </source>
</evidence>
<comment type="caution">
    <text evidence="1">The sequence shown here is derived from an EMBL/GenBank/DDBJ whole genome shotgun (WGS) entry which is preliminary data.</text>
</comment>
<reference evidence="2" key="1">
    <citation type="submission" date="2023-07" db="EMBL/GenBank/DDBJ databases">
        <title>30 novel species of actinomycetes from the DSMZ collection.</title>
        <authorList>
            <person name="Nouioui I."/>
        </authorList>
    </citation>
    <scope>NUCLEOTIDE SEQUENCE [LARGE SCALE GENOMIC DNA]</scope>
    <source>
        <strain evidence="2">DSM 45834</strain>
    </source>
</reference>
<dbReference type="Proteomes" id="UP001183202">
    <property type="component" value="Unassembled WGS sequence"/>
</dbReference>
<sequence>MNVVLYTALALLPAAVFVAAAKALERWSRGERRSRGRRPAYAEPTGPPIERLVADLRRLGRDYSRIAESDLPRRQSRLRSVTLAYDDTLSACCTALEIPAPGRPPFDPVQRLEIEATLAQRGLTW</sequence>
<proteinExistence type="predicted"/>
<name>A0ABU2N920_9PSEU</name>